<gene>
    <name evidence="2" type="ORF">BT63DRAFT_455007</name>
</gene>
<evidence type="ECO:0000313" key="2">
    <source>
        <dbReference type="EMBL" id="KAF2669032.1"/>
    </source>
</evidence>
<keyword evidence="3" id="KW-1185">Reference proteome</keyword>
<reference evidence="2" key="1">
    <citation type="journal article" date="2020" name="Stud. Mycol.">
        <title>101 Dothideomycetes genomes: a test case for predicting lifestyles and emergence of pathogens.</title>
        <authorList>
            <person name="Haridas S."/>
            <person name="Albert R."/>
            <person name="Binder M."/>
            <person name="Bloem J."/>
            <person name="Labutti K."/>
            <person name="Salamov A."/>
            <person name="Andreopoulos B."/>
            <person name="Baker S."/>
            <person name="Barry K."/>
            <person name="Bills G."/>
            <person name="Bluhm B."/>
            <person name="Cannon C."/>
            <person name="Castanera R."/>
            <person name="Culley D."/>
            <person name="Daum C."/>
            <person name="Ezra D."/>
            <person name="Gonzalez J."/>
            <person name="Henrissat B."/>
            <person name="Kuo A."/>
            <person name="Liang C."/>
            <person name="Lipzen A."/>
            <person name="Lutzoni F."/>
            <person name="Magnuson J."/>
            <person name="Mondo S."/>
            <person name="Nolan M."/>
            <person name="Ohm R."/>
            <person name="Pangilinan J."/>
            <person name="Park H.-J."/>
            <person name="Ramirez L."/>
            <person name="Alfaro M."/>
            <person name="Sun H."/>
            <person name="Tritt A."/>
            <person name="Yoshinaga Y."/>
            <person name="Zwiers L.-H."/>
            <person name="Turgeon B."/>
            <person name="Goodwin S."/>
            <person name="Spatafora J."/>
            <person name="Crous P."/>
            <person name="Grigoriev I."/>
        </authorList>
    </citation>
    <scope>NUCLEOTIDE SEQUENCE</scope>
    <source>
        <strain evidence="2">CBS 115976</strain>
    </source>
</reference>
<accession>A0A6A6UA21</accession>
<evidence type="ECO:0000256" key="1">
    <source>
        <dbReference type="SAM" id="MobiDB-lite"/>
    </source>
</evidence>
<dbReference type="AlphaFoldDB" id="A0A6A6UA21"/>
<feature type="region of interest" description="Disordered" evidence="1">
    <location>
        <begin position="1"/>
        <end position="20"/>
    </location>
</feature>
<sequence>MAYLSESELQDAVASKRSSAEYTVKRLEESKAELEAQIRPITNRIKAIEKEMPLAKKVVEQYEHVEDATRQAVKAERHRSNNEYPWWNYYKADREQEEAAKEATQDTITKKDISDALTDFAKNLRFSPAVTPATPKAEPKIEAVQQKSTSTKAKKDTASDIATPRSSWFWS</sequence>
<organism evidence="2 3">
    <name type="scientific">Microthyrium microscopicum</name>
    <dbReference type="NCBI Taxonomy" id="703497"/>
    <lineage>
        <taxon>Eukaryota</taxon>
        <taxon>Fungi</taxon>
        <taxon>Dikarya</taxon>
        <taxon>Ascomycota</taxon>
        <taxon>Pezizomycotina</taxon>
        <taxon>Dothideomycetes</taxon>
        <taxon>Dothideomycetes incertae sedis</taxon>
        <taxon>Microthyriales</taxon>
        <taxon>Microthyriaceae</taxon>
        <taxon>Microthyrium</taxon>
    </lineage>
</organism>
<protein>
    <submittedName>
        <fullName evidence="2">Uncharacterized protein</fullName>
    </submittedName>
</protein>
<proteinExistence type="predicted"/>
<evidence type="ECO:0000313" key="3">
    <source>
        <dbReference type="Proteomes" id="UP000799302"/>
    </source>
</evidence>
<name>A0A6A6UA21_9PEZI</name>
<dbReference type="EMBL" id="MU004235">
    <property type="protein sequence ID" value="KAF2669032.1"/>
    <property type="molecule type" value="Genomic_DNA"/>
</dbReference>
<feature type="region of interest" description="Disordered" evidence="1">
    <location>
        <begin position="127"/>
        <end position="171"/>
    </location>
</feature>
<dbReference type="Proteomes" id="UP000799302">
    <property type="component" value="Unassembled WGS sequence"/>
</dbReference>